<proteinExistence type="predicted"/>
<comment type="caution">
    <text evidence="1">The sequence shown here is derived from an EMBL/GenBank/DDBJ whole genome shotgun (WGS) entry which is preliminary data.</text>
</comment>
<name>A0A3A3YYP7_9ACTN</name>
<protein>
    <submittedName>
        <fullName evidence="1">Uncharacterized protein</fullName>
    </submittedName>
</protein>
<dbReference type="Proteomes" id="UP000265614">
    <property type="component" value="Unassembled WGS sequence"/>
</dbReference>
<gene>
    <name evidence="1" type="ORF">D5H78_17320</name>
</gene>
<reference evidence="1 2" key="1">
    <citation type="submission" date="2018-09" db="EMBL/GenBank/DDBJ databases">
        <title>YIM 75000 draft genome.</title>
        <authorList>
            <person name="Tang S."/>
            <person name="Feng Y."/>
        </authorList>
    </citation>
    <scope>NUCLEOTIDE SEQUENCE [LARGE SCALE GENOMIC DNA]</scope>
    <source>
        <strain evidence="1 2">YIM 75000</strain>
    </source>
</reference>
<dbReference type="AlphaFoldDB" id="A0A3A3YYP7"/>
<evidence type="ECO:0000313" key="1">
    <source>
        <dbReference type="EMBL" id="RJK93167.1"/>
    </source>
</evidence>
<evidence type="ECO:0000313" key="2">
    <source>
        <dbReference type="Proteomes" id="UP000265614"/>
    </source>
</evidence>
<dbReference type="EMBL" id="QZEZ01000010">
    <property type="protein sequence ID" value="RJK93167.1"/>
    <property type="molecule type" value="Genomic_DNA"/>
</dbReference>
<organism evidence="1 2">
    <name type="scientific">Vallicoccus soli</name>
    <dbReference type="NCBI Taxonomy" id="2339232"/>
    <lineage>
        <taxon>Bacteria</taxon>
        <taxon>Bacillati</taxon>
        <taxon>Actinomycetota</taxon>
        <taxon>Actinomycetes</taxon>
        <taxon>Motilibacterales</taxon>
        <taxon>Vallicoccaceae</taxon>
        <taxon>Vallicoccus</taxon>
    </lineage>
</organism>
<keyword evidence="2" id="KW-1185">Reference proteome</keyword>
<dbReference type="RefSeq" id="WP_119951759.1">
    <property type="nucleotide sequence ID" value="NZ_QZEZ01000010.1"/>
</dbReference>
<accession>A0A3A3YYP7</accession>
<sequence>MTRDGYCWDCARVRGRAPEANDFAKLCHRDGNIAVPCLGCAEVVWVDHRGRRVEGTGVPVEAARPVPAPRLAERRAG</sequence>